<dbReference type="GO" id="GO:0005524">
    <property type="term" value="F:ATP binding"/>
    <property type="evidence" value="ECO:0007669"/>
    <property type="project" value="UniProtKB-UniRule"/>
</dbReference>
<dbReference type="Proteomes" id="UP000887575">
    <property type="component" value="Unassembled WGS sequence"/>
</dbReference>
<keyword evidence="2" id="KW-0472">Membrane</keyword>
<dbReference type="SUPFAM" id="SSF48726">
    <property type="entry name" value="Immunoglobulin"/>
    <property type="match status" value="1"/>
</dbReference>
<accession>A0AAF3EZC1</accession>
<dbReference type="PROSITE" id="PS00107">
    <property type="entry name" value="PROTEIN_KINASE_ATP"/>
    <property type="match status" value="1"/>
</dbReference>
<evidence type="ECO:0000256" key="1">
    <source>
        <dbReference type="PROSITE-ProRule" id="PRU10141"/>
    </source>
</evidence>
<feature type="chain" id="PRO_5041923395" description="Ig-like domain-containing protein" evidence="3">
    <location>
        <begin position="18"/>
        <end position="509"/>
    </location>
</feature>
<organism evidence="4 5">
    <name type="scientific">Mesorhabditis belari</name>
    <dbReference type="NCBI Taxonomy" id="2138241"/>
    <lineage>
        <taxon>Eukaryota</taxon>
        <taxon>Metazoa</taxon>
        <taxon>Ecdysozoa</taxon>
        <taxon>Nematoda</taxon>
        <taxon>Chromadorea</taxon>
        <taxon>Rhabditida</taxon>
        <taxon>Rhabditina</taxon>
        <taxon>Rhabditomorpha</taxon>
        <taxon>Rhabditoidea</taxon>
        <taxon>Rhabditidae</taxon>
        <taxon>Mesorhabditinae</taxon>
        <taxon>Mesorhabditis</taxon>
    </lineage>
</organism>
<keyword evidence="2" id="KW-1133">Transmembrane helix</keyword>
<dbReference type="AlphaFoldDB" id="A0AAF3EZC1"/>
<keyword evidence="1" id="KW-0067">ATP-binding</keyword>
<evidence type="ECO:0000256" key="2">
    <source>
        <dbReference type="SAM" id="Phobius"/>
    </source>
</evidence>
<dbReference type="WBParaSite" id="MBELARI_LOCUS18860">
    <property type="protein sequence ID" value="MBELARI_LOCUS18860"/>
    <property type="gene ID" value="MBELARI_LOCUS18860"/>
</dbReference>
<protein>
    <recommendedName>
        <fullName evidence="6">Ig-like domain-containing protein</fullName>
    </recommendedName>
</protein>
<evidence type="ECO:0000313" key="4">
    <source>
        <dbReference type="Proteomes" id="UP000887575"/>
    </source>
</evidence>
<dbReference type="InterPro" id="IPR036179">
    <property type="entry name" value="Ig-like_dom_sf"/>
</dbReference>
<sequence>MKILLLLILLIRIGGRAMRSTDDISRYIEKQVGDDLDLQCMGNYDTWARWASFGWGDPWPNKTVFGDNELVGYDLSAFMQRVEVKSENTSSTLKIRDLKETDTGMYVCGNFLTKFVEQVYLFVKDRKIFLKRRHDVVNLTLNDALRDADIPCRASSSITGSKMKYRFAEYFNVLVAIGPKGACCAKGNVNCSSPLPLSKFYDAKRGFDFFVGEKITTNQDNFLRAQFDNKHFRCQFGNISSDRFLVQTPATQVYYGGPPHKVNCTVLDGKTFIFDTDINYLRLACPKCDLFNDKLFIDRALDRLQNRDILDNVSILWKISNEYDDVFCDWIRQAGVLTDPTVFLPFTFTVPSKRAPNQETLLAPWLLGLFVLVVSTVIALIYWKLSNDWKKKDNRLLLEDSKMSSEEAGVVEPSEIQVTGAYKPGRWIGRGRYGDVYLVEDHQPEAVIKYVNARTPEQLNVFRRELENNHILAYIFSPNASSGMLKCVPLMVNGVGLMQTEDKLFPSTH</sequence>
<feature type="transmembrane region" description="Helical" evidence="2">
    <location>
        <begin position="362"/>
        <end position="383"/>
    </location>
</feature>
<dbReference type="Gene3D" id="2.60.40.10">
    <property type="entry name" value="Immunoglobulins"/>
    <property type="match status" value="1"/>
</dbReference>
<feature type="signal peptide" evidence="3">
    <location>
        <begin position="1"/>
        <end position="17"/>
    </location>
</feature>
<feature type="binding site" evidence="1">
    <location>
        <position position="449"/>
    </location>
    <ligand>
        <name>ATP</name>
        <dbReference type="ChEBI" id="CHEBI:30616"/>
    </ligand>
</feature>
<name>A0AAF3EZC1_9BILA</name>
<dbReference type="InterPro" id="IPR017441">
    <property type="entry name" value="Protein_kinase_ATP_BS"/>
</dbReference>
<keyword evidence="3" id="KW-0732">Signal</keyword>
<keyword evidence="2" id="KW-0812">Transmembrane</keyword>
<reference evidence="5" key="1">
    <citation type="submission" date="2024-02" db="UniProtKB">
        <authorList>
            <consortium name="WormBaseParasite"/>
        </authorList>
    </citation>
    <scope>IDENTIFICATION</scope>
</reference>
<evidence type="ECO:0008006" key="6">
    <source>
        <dbReference type="Google" id="ProtNLM"/>
    </source>
</evidence>
<evidence type="ECO:0000256" key="3">
    <source>
        <dbReference type="SAM" id="SignalP"/>
    </source>
</evidence>
<dbReference type="InterPro" id="IPR011009">
    <property type="entry name" value="Kinase-like_dom_sf"/>
</dbReference>
<evidence type="ECO:0000313" key="5">
    <source>
        <dbReference type="WBParaSite" id="MBELARI_LOCUS18860"/>
    </source>
</evidence>
<keyword evidence="1" id="KW-0547">Nucleotide-binding</keyword>
<keyword evidence="4" id="KW-1185">Reference proteome</keyword>
<dbReference type="SUPFAM" id="SSF56112">
    <property type="entry name" value="Protein kinase-like (PK-like)"/>
    <property type="match status" value="1"/>
</dbReference>
<dbReference type="InterPro" id="IPR013783">
    <property type="entry name" value="Ig-like_fold"/>
</dbReference>
<proteinExistence type="predicted"/>